<dbReference type="Proteomes" id="UP001497453">
    <property type="component" value="Chromosome 7"/>
</dbReference>
<sequence length="188" mass="21748">MNDQAAFLTSIFGDMPGWSPNNVVDPSGTCATTKLMQCRNFGVYECEVSAKFERGPENLQDLSKDDFLARKKVVDAVEKWNEQRNKYETYHLILYDYEIVKGSTKRVRDRGHLIFIDLTTSRFLLVMCFGDSSDAHKPNVSYEEDYAKLTKANANRFMSLAKYVYHDGNRPHLYRTRHIHDTQTRSSS</sequence>
<evidence type="ECO:0000313" key="2">
    <source>
        <dbReference type="Proteomes" id="UP001497453"/>
    </source>
</evidence>
<accession>A0ABP1DZT7</accession>
<reference evidence="2" key="1">
    <citation type="submission" date="2024-04" db="EMBL/GenBank/DDBJ databases">
        <authorList>
            <person name="Shaw F."/>
            <person name="Minotto A."/>
        </authorList>
    </citation>
    <scope>NUCLEOTIDE SEQUENCE [LARGE SCALE GENOMIC DNA]</scope>
</reference>
<organism evidence="1 2">
    <name type="scientific">Somion occarium</name>
    <dbReference type="NCBI Taxonomy" id="3059160"/>
    <lineage>
        <taxon>Eukaryota</taxon>
        <taxon>Fungi</taxon>
        <taxon>Dikarya</taxon>
        <taxon>Basidiomycota</taxon>
        <taxon>Agaricomycotina</taxon>
        <taxon>Agaricomycetes</taxon>
        <taxon>Polyporales</taxon>
        <taxon>Cerrenaceae</taxon>
        <taxon>Somion</taxon>
    </lineage>
</organism>
<protein>
    <recommendedName>
        <fullName evidence="3">DUF3885 domain-containing protein</fullName>
    </recommendedName>
</protein>
<proteinExistence type="predicted"/>
<gene>
    <name evidence="1" type="ORF">GFSPODELE1_LOCUS8866</name>
</gene>
<evidence type="ECO:0008006" key="3">
    <source>
        <dbReference type="Google" id="ProtNLM"/>
    </source>
</evidence>
<dbReference type="EMBL" id="OZ037950">
    <property type="protein sequence ID" value="CAL1712528.1"/>
    <property type="molecule type" value="Genomic_DNA"/>
</dbReference>
<name>A0ABP1DZT7_9APHY</name>
<keyword evidence="2" id="KW-1185">Reference proteome</keyword>
<evidence type="ECO:0000313" key="1">
    <source>
        <dbReference type="EMBL" id="CAL1712528.1"/>
    </source>
</evidence>